<feature type="compositionally biased region" description="Basic and acidic residues" evidence="1">
    <location>
        <begin position="128"/>
        <end position="150"/>
    </location>
</feature>
<feature type="compositionally biased region" description="Basic residues" evidence="1">
    <location>
        <begin position="1"/>
        <end position="11"/>
    </location>
</feature>
<feature type="region of interest" description="Disordered" evidence="1">
    <location>
        <begin position="1"/>
        <end position="33"/>
    </location>
</feature>
<reference evidence="2" key="1">
    <citation type="submission" date="2023-10" db="EMBL/GenBank/DDBJ databases">
        <title>Genome assembly of Pristionchus species.</title>
        <authorList>
            <person name="Yoshida K."/>
            <person name="Sommer R.J."/>
        </authorList>
    </citation>
    <scope>NUCLEOTIDE SEQUENCE</scope>
    <source>
        <strain evidence="2">RS5133</strain>
    </source>
</reference>
<dbReference type="EMBL" id="BTSY01000006">
    <property type="protein sequence ID" value="GMT32981.1"/>
    <property type="molecule type" value="Genomic_DNA"/>
</dbReference>
<dbReference type="AlphaFoldDB" id="A0AAV5WLX6"/>
<feature type="compositionally biased region" description="Basic and acidic residues" evidence="1">
    <location>
        <begin position="329"/>
        <end position="369"/>
    </location>
</feature>
<evidence type="ECO:0000313" key="3">
    <source>
        <dbReference type="Proteomes" id="UP001432322"/>
    </source>
</evidence>
<gene>
    <name evidence="2" type="ORF">PFISCL1PPCAC_24278</name>
</gene>
<comment type="caution">
    <text evidence="2">The sequence shown here is derived from an EMBL/GenBank/DDBJ whole genome shotgun (WGS) entry which is preliminary data.</text>
</comment>
<keyword evidence="3" id="KW-1185">Reference proteome</keyword>
<protein>
    <submittedName>
        <fullName evidence="2">Uncharacterized protein</fullName>
    </submittedName>
</protein>
<feature type="non-terminal residue" evidence="2">
    <location>
        <position position="369"/>
    </location>
</feature>
<evidence type="ECO:0000313" key="2">
    <source>
        <dbReference type="EMBL" id="GMT32981.1"/>
    </source>
</evidence>
<sequence>PPRMCIHKKKKAPIEESTPLPSSSARTPSLKVVNSAEARKTTIYQSQTVPNETKPEQVQNRLTPVIKNLFDQEPLSKTGGSSDLLAEKLAQQNKLDEAKDPREITCEDDANYYNIRKDILATIEDKSHNKKEEDTVYEKNKKVMKDEPKKATGKMQYKKDVRQSNSRSNSKPIEKPIDYDVEEVNEKNFMYNLKEIDYCTHDMMRCIEEENLFKNIKGDSMLPDKVEPYGDLNQLAKRQYLTCKVLRRNTLMSTILSMPSADEKETAATATAKHMIDHRAIRFLPPVSLLAHVEQLEERTNIDSDKNTGTAIALTEIPMTAMPMPIRPSGEKEKEVDESKKKLKSKEDEVKKKKEKEEEEMKKKEEEEM</sequence>
<name>A0AAV5WLX6_9BILA</name>
<dbReference type="Proteomes" id="UP001432322">
    <property type="component" value="Unassembled WGS sequence"/>
</dbReference>
<organism evidence="2 3">
    <name type="scientific">Pristionchus fissidentatus</name>
    <dbReference type="NCBI Taxonomy" id="1538716"/>
    <lineage>
        <taxon>Eukaryota</taxon>
        <taxon>Metazoa</taxon>
        <taxon>Ecdysozoa</taxon>
        <taxon>Nematoda</taxon>
        <taxon>Chromadorea</taxon>
        <taxon>Rhabditida</taxon>
        <taxon>Rhabditina</taxon>
        <taxon>Diplogasteromorpha</taxon>
        <taxon>Diplogasteroidea</taxon>
        <taxon>Neodiplogasteridae</taxon>
        <taxon>Pristionchus</taxon>
    </lineage>
</organism>
<proteinExistence type="predicted"/>
<feature type="non-terminal residue" evidence="2">
    <location>
        <position position="1"/>
    </location>
</feature>
<feature type="region of interest" description="Disordered" evidence="1">
    <location>
        <begin position="322"/>
        <end position="369"/>
    </location>
</feature>
<accession>A0AAV5WLX6</accession>
<feature type="region of interest" description="Disordered" evidence="1">
    <location>
        <begin position="128"/>
        <end position="175"/>
    </location>
</feature>
<evidence type="ECO:0000256" key="1">
    <source>
        <dbReference type="SAM" id="MobiDB-lite"/>
    </source>
</evidence>